<gene>
    <name evidence="1" type="ORF">NECHADRAFT_82710</name>
</gene>
<dbReference type="EMBL" id="GG698902">
    <property type="protein sequence ID" value="EEU43425.1"/>
    <property type="molecule type" value="Genomic_DNA"/>
</dbReference>
<name>C7YY03_FUSV7</name>
<evidence type="ECO:0000313" key="2">
    <source>
        <dbReference type="Proteomes" id="UP000005206"/>
    </source>
</evidence>
<accession>C7YY03</accession>
<proteinExistence type="predicted"/>
<dbReference type="HOGENOM" id="CLU_109888_0_0_1"/>
<keyword evidence="2" id="KW-1185">Reference proteome</keyword>
<dbReference type="VEuPathDB" id="FungiDB:NECHADRAFT_82710"/>
<evidence type="ECO:0000313" key="1">
    <source>
        <dbReference type="EMBL" id="EEU43425.1"/>
    </source>
</evidence>
<sequence>MCQFVELEFSCGESGGRHRKRTEAVWRCDTPVGCIINEMNKSIAETVVDVQDMDASSFKILYVGGHCDECAWRMGKEQVEKMILREDIETKLTKFKEHFEALCSKSSPTESLTQELVLEKTLLQRAVYDPKNICSSGPCTKPVISINSCRGLFCEEHTCAARKWGCLMDAVTKKNSPQSAMYCSAHTCEEFGCGMRVTQRDAIHCEKHRLSTVKGQVD</sequence>
<dbReference type="AlphaFoldDB" id="C7YY03"/>
<reference evidence="1 2" key="1">
    <citation type="journal article" date="2009" name="PLoS Genet.">
        <title>The genome of Nectria haematococca: contribution of supernumerary chromosomes to gene expansion.</title>
        <authorList>
            <person name="Coleman J.J."/>
            <person name="Rounsley S.D."/>
            <person name="Rodriguez-Carres M."/>
            <person name="Kuo A."/>
            <person name="Wasmann C.C."/>
            <person name="Grimwood J."/>
            <person name="Schmutz J."/>
            <person name="Taga M."/>
            <person name="White G.J."/>
            <person name="Zhou S."/>
            <person name="Schwartz D.C."/>
            <person name="Freitag M."/>
            <person name="Ma L.J."/>
            <person name="Danchin E.G."/>
            <person name="Henrissat B."/>
            <person name="Coutinho P.M."/>
            <person name="Nelson D.R."/>
            <person name="Straney D."/>
            <person name="Napoli C.A."/>
            <person name="Barker B.M."/>
            <person name="Gribskov M."/>
            <person name="Rep M."/>
            <person name="Kroken S."/>
            <person name="Molnar I."/>
            <person name="Rensing C."/>
            <person name="Kennell J.C."/>
            <person name="Zamora J."/>
            <person name="Farman M.L."/>
            <person name="Selker E.U."/>
            <person name="Salamov A."/>
            <person name="Shapiro H."/>
            <person name="Pangilinan J."/>
            <person name="Lindquist E."/>
            <person name="Lamers C."/>
            <person name="Grigoriev I.V."/>
            <person name="Geiser D.M."/>
            <person name="Covert S.F."/>
            <person name="Temporini E."/>
            <person name="Vanetten H.D."/>
        </authorList>
    </citation>
    <scope>NUCLEOTIDE SEQUENCE [LARGE SCALE GENOMIC DNA]</scope>
    <source>
        <strain evidence="2">ATCC MYA-4622 / CBS 123669 / FGSC 9596 / NRRL 45880 / 77-13-4</strain>
    </source>
</reference>
<evidence type="ECO:0008006" key="3">
    <source>
        <dbReference type="Google" id="ProtNLM"/>
    </source>
</evidence>
<dbReference type="OrthoDB" id="5099658at2759"/>
<dbReference type="GeneID" id="9677030"/>
<dbReference type="Proteomes" id="UP000005206">
    <property type="component" value="Chromosome 7"/>
</dbReference>
<dbReference type="OMA" id="CKFMELE"/>
<organism evidence="1 2">
    <name type="scientific">Fusarium vanettenii (strain ATCC MYA-4622 / CBS 123669 / FGSC 9596 / NRRL 45880 / 77-13-4)</name>
    <name type="common">Fusarium solani subsp. pisi</name>
    <dbReference type="NCBI Taxonomy" id="660122"/>
    <lineage>
        <taxon>Eukaryota</taxon>
        <taxon>Fungi</taxon>
        <taxon>Dikarya</taxon>
        <taxon>Ascomycota</taxon>
        <taxon>Pezizomycotina</taxon>
        <taxon>Sordariomycetes</taxon>
        <taxon>Hypocreomycetidae</taxon>
        <taxon>Hypocreales</taxon>
        <taxon>Nectriaceae</taxon>
        <taxon>Fusarium</taxon>
        <taxon>Fusarium solani species complex</taxon>
        <taxon>Fusarium vanettenii</taxon>
    </lineage>
</organism>
<dbReference type="KEGG" id="nhe:NECHADRAFT_82710"/>
<dbReference type="RefSeq" id="XP_003049138.1">
    <property type="nucleotide sequence ID" value="XM_003049092.1"/>
</dbReference>
<dbReference type="InParanoid" id="C7YY03"/>
<protein>
    <recommendedName>
        <fullName evidence="3">CxC6 like cysteine cluster associated with KDZ domain-containing protein</fullName>
    </recommendedName>
</protein>
<dbReference type="eggNOG" id="ENOG502RN5I">
    <property type="taxonomic scope" value="Eukaryota"/>
</dbReference>